<dbReference type="InterPro" id="IPR037185">
    <property type="entry name" value="EmrE-like"/>
</dbReference>
<reference evidence="9" key="1">
    <citation type="submission" date="2017-02" db="EMBL/GenBank/DDBJ databases">
        <authorList>
            <person name="Varghese N."/>
            <person name="Submissions S."/>
        </authorList>
    </citation>
    <scope>NUCLEOTIDE SEQUENCE [LARGE SCALE GENOMIC DNA]</scope>
    <source>
        <strain evidence="9">USBA 833</strain>
    </source>
</reference>
<feature type="domain" description="EamA" evidence="7">
    <location>
        <begin position="148"/>
        <end position="283"/>
    </location>
</feature>
<organism evidence="8 9">
    <name type="scientific">Caloramator quimbayensis</name>
    <dbReference type="NCBI Taxonomy" id="1147123"/>
    <lineage>
        <taxon>Bacteria</taxon>
        <taxon>Bacillati</taxon>
        <taxon>Bacillota</taxon>
        <taxon>Clostridia</taxon>
        <taxon>Eubacteriales</taxon>
        <taxon>Clostridiaceae</taxon>
        <taxon>Caloramator</taxon>
    </lineage>
</organism>
<evidence type="ECO:0000313" key="8">
    <source>
        <dbReference type="EMBL" id="SKB00105.1"/>
    </source>
</evidence>
<dbReference type="EMBL" id="FUYH01000041">
    <property type="protein sequence ID" value="SKB00105.1"/>
    <property type="molecule type" value="Genomic_DNA"/>
</dbReference>
<dbReference type="PANTHER" id="PTHR32322">
    <property type="entry name" value="INNER MEMBRANE TRANSPORTER"/>
    <property type="match status" value="1"/>
</dbReference>
<dbReference type="InterPro" id="IPR050638">
    <property type="entry name" value="AA-Vitamin_Transporters"/>
</dbReference>
<dbReference type="GO" id="GO:0016020">
    <property type="term" value="C:membrane"/>
    <property type="evidence" value="ECO:0007669"/>
    <property type="project" value="UniProtKB-SubCell"/>
</dbReference>
<dbReference type="Proteomes" id="UP000190105">
    <property type="component" value="Unassembled WGS sequence"/>
</dbReference>
<dbReference type="RefSeq" id="WP_078697807.1">
    <property type="nucleotide sequence ID" value="NZ_FUYH01000041.1"/>
</dbReference>
<evidence type="ECO:0000259" key="7">
    <source>
        <dbReference type="Pfam" id="PF00892"/>
    </source>
</evidence>
<protein>
    <submittedName>
        <fullName evidence="8">Uncharacterized membrane protein</fullName>
    </submittedName>
</protein>
<evidence type="ECO:0000256" key="1">
    <source>
        <dbReference type="ARBA" id="ARBA00004141"/>
    </source>
</evidence>
<feature type="transmembrane region" description="Helical" evidence="6">
    <location>
        <begin position="5"/>
        <end position="24"/>
    </location>
</feature>
<evidence type="ECO:0000256" key="2">
    <source>
        <dbReference type="ARBA" id="ARBA00007362"/>
    </source>
</evidence>
<keyword evidence="5 6" id="KW-0472">Membrane</keyword>
<feature type="transmembrane region" description="Helical" evidence="6">
    <location>
        <begin position="266"/>
        <end position="283"/>
    </location>
</feature>
<keyword evidence="4 6" id="KW-1133">Transmembrane helix</keyword>
<dbReference type="OrthoDB" id="9813604at2"/>
<keyword evidence="3 6" id="KW-0812">Transmembrane</keyword>
<dbReference type="SUPFAM" id="SSF103481">
    <property type="entry name" value="Multidrug resistance efflux transporter EmrE"/>
    <property type="match status" value="2"/>
</dbReference>
<dbReference type="PANTHER" id="PTHR32322:SF2">
    <property type="entry name" value="EAMA DOMAIN-CONTAINING PROTEIN"/>
    <property type="match status" value="1"/>
</dbReference>
<evidence type="ECO:0000313" key="9">
    <source>
        <dbReference type="Proteomes" id="UP000190105"/>
    </source>
</evidence>
<gene>
    <name evidence="8" type="ORF">SAMN05443428_14114</name>
</gene>
<feature type="transmembrane region" description="Helical" evidence="6">
    <location>
        <begin position="210"/>
        <end position="231"/>
    </location>
</feature>
<dbReference type="AlphaFoldDB" id="A0A1T4YFV1"/>
<evidence type="ECO:0000256" key="3">
    <source>
        <dbReference type="ARBA" id="ARBA00022692"/>
    </source>
</evidence>
<dbReference type="Gene3D" id="1.10.3730.20">
    <property type="match status" value="1"/>
</dbReference>
<feature type="transmembrane region" description="Helical" evidence="6">
    <location>
        <begin position="238"/>
        <end position="260"/>
    </location>
</feature>
<sequence>MKKGYIYILLSAFIFSTMEIISKIISNQINPYQLNFIRFLIGGLILLPFALLDIKKREIKLSKKDFLYFALTGFLCVVISMSFFQLSILYTKASIVAVVFSTNPVFTIPFAFFILKEKLNVKTIFSMILSIIGVVFIFNPFGLKVDIIGITLAVLAAISFSLYSIVGRLRMDVYGNTVLTCFSFLIGDAFLLIILLIFKVPIFNGITIKILPHIIYLGVIVTGLGYLFYFTAIKETSVVTSSIVFFIKPALAPILSLILIGEKIPYNTIIGIIFILFGAYVMFSAKKRAYAKA</sequence>
<evidence type="ECO:0000256" key="6">
    <source>
        <dbReference type="SAM" id="Phobius"/>
    </source>
</evidence>
<comment type="similarity">
    <text evidence="2">Belongs to the EamA transporter family.</text>
</comment>
<keyword evidence="9" id="KW-1185">Reference proteome</keyword>
<dbReference type="Pfam" id="PF00892">
    <property type="entry name" value="EamA"/>
    <property type="match status" value="2"/>
</dbReference>
<feature type="transmembrane region" description="Helical" evidence="6">
    <location>
        <begin position="36"/>
        <end position="54"/>
    </location>
</feature>
<feature type="transmembrane region" description="Helical" evidence="6">
    <location>
        <begin position="66"/>
        <end position="88"/>
    </location>
</feature>
<feature type="domain" description="EamA" evidence="7">
    <location>
        <begin position="3"/>
        <end position="138"/>
    </location>
</feature>
<feature type="transmembrane region" description="Helical" evidence="6">
    <location>
        <begin position="94"/>
        <end position="115"/>
    </location>
</feature>
<feature type="transmembrane region" description="Helical" evidence="6">
    <location>
        <begin position="147"/>
        <end position="166"/>
    </location>
</feature>
<accession>A0A1T4YFV1</accession>
<dbReference type="InterPro" id="IPR000620">
    <property type="entry name" value="EamA_dom"/>
</dbReference>
<feature type="transmembrane region" description="Helical" evidence="6">
    <location>
        <begin position="178"/>
        <end position="198"/>
    </location>
</feature>
<evidence type="ECO:0000256" key="4">
    <source>
        <dbReference type="ARBA" id="ARBA00022989"/>
    </source>
</evidence>
<proteinExistence type="inferred from homology"/>
<name>A0A1T4YFV1_9CLOT</name>
<evidence type="ECO:0000256" key="5">
    <source>
        <dbReference type="ARBA" id="ARBA00023136"/>
    </source>
</evidence>
<feature type="transmembrane region" description="Helical" evidence="6">
    <location>
        <begin position="124"/>
        <end position="141"/>
    </location>
</feature>
<comment type="subcellular location">
    <subcellularLocation>
        <location evidence="1">Membrane</location>
        <topology evidence="1">Multi-pass membrane protein</topology>
    </subcellularLocation>
</comment>